<dbReference type="InterPro" id="IPR050887">
    <property type="entry name" value="Beta-mannosidase_GH2"/>
</dbReference>
<feature type="domain" description="Beta-mannosidase Ig-fold" evidence="8">
    <location>
        <begin position="743"/>
        <end position="828"/>
    </location>
</feature>
<comment type="caution">
    <text evidence="10">The sequence shown here is derived from an EMBL/GenBank/DDBJ whole genome shotgun (WGS) entry which is preliminary data.</text>
</comment>
<evidence type="ECO:0000256" key="6">
    <source>
        <dbReference type="ARBA" id="ARBA00023295"/>
    </source>
</evidence>
<evidence type="ECO:0000256" key="5">
    <source>
        <dbReference type="ARBA" id="ARBA00023180"/>
    </source>
</evidence>
<dbReference type="EC" id="3.2.1.25" evidence="3"/>
<evidence type="ECO:0000256" key="2">
    <source>
        <dbReference type="ARBA" id="ARBA00007401"/>
    </source>
</evidence>
<dbReference type="InterPro" id="IPR013783">
    <property type="entry name" value="Ig-like_fold"/>
</dbReference>
<accession>A0ABW5TLQ7</accession>
<dbReference type="Pfam" id="PF17753">
    <property type="entry name" value="Ig_mannosidase"/>
    <property type="match status" value="1"/>
</dbReference>
<comment type="catalytic activity">
    <reaction evidence="1">
        <text>Hydrolysis of terminal, non-reducing beta-D-mannose residues in beta-D-mannosides.</text>
        <dbReference type="EC" id="3.2.1.25"/>
    </reaction>
</comment>
<feature type="domain" description="Glycoside hydrolase family 2 immunoglobulin-like beta-sandwich" evidence="7">
    <location>
        <begin position="189"/>
        <end position="294"/>
    </location>
</feature>
<evidence type="ECO:0000256" key="4">
    <source>
        <dbReference type="ARBA" id="ARBA00022801"/>
    </source>
</evidence>
<dbReference type="EMBL" id="JBHUMO010000046">
    <property type="protein sequence ID" value="MFD2729378.1"/>
    <property type="molecule type" value="Genomic_DNA"/>
</dbReference>
<dbReference type="Gene3D" id="3.20.20.80">
    <property type="entry name" value="Glycosidases"/>
    <property type="match status" value="1"/>
</dbReference>
<evidence type="ECO:0000259" key="7">
    <source>
        <dbReference type="Pfam" id="PF00703"/>
    </source>
</evidence>
<keyword evidence="4 10" id="KW-0378">Hydrolase</keyword>
<comment type="similarity">
    <text evidence="2">Belongs to the glycosyl hydrolase 2 family.</text>
</comment>
<protein>
    <recommendedName>
        <fullName evidence="3">beta-mannosidase</fullName>
        <ecNumber evidence="3">3.2.1.25</ecNumber>
    </recommendedName>
</protein>
<dbReference type="InterPro" id="IPR006102">
    <property type="entry name" value="Ig-like_GH2"/>
</dbReference>
<organism evidence="10 11">
    <name type="scientific">Enterococcus camelliae</name>
    <dbReference type="NCBI Taxonomy" id="453959"/>
    <lineage>
        <taxon>Bacteria</taxon>
        <taxon>Bacillati</taxon>
        <taxon>Bacillota</taxon>
        <taxon>Bacilli</taxon>
        <taxon>Lactobacillales</taxon>
        <taxon>Enterococcaceae</taxon>
        <taxon>Enterococcus</taxon>
    </lineage>
</organism>
<keyword evidence="11" id="KW-1185">Reference proteome</keyword>
<dbReference type="Gene3D" id="2.60.120.260">
    <property type="entry name" value="Galactose-binding domain-like"/>
    <property type="match status" value="1"/>
</dbReference>
<dbReference type="SUPFAM" id="SSF49303">
    <property type="entry name" value="beta-Galactosidase/glucuronidase domain"/>
    <property type="match status" value="2"/>
</dbReference>
<dbReference type="RefSeq" id="WP_379981681.1">
    <property type="nucleotide sequence ID" value="NZ_JBHUMO010000046.1"/>
</dbReference>
<dbReference type="InterPro" id="IPR054593">
    <property type="entry name" value="Beta-mannosidase-like_N2"/>
</dbReference>
<feature type="domain" description="Beta-mannosidase-like galactose-binding" evidence="9">
    <location>
        <begin position="9"/>
        <end position="178"/>
    </location>
</feature>
<reference evidence="11" key="1">
    <citation type="journal article" date="2019" name="Int. J. Syst. Evol. Microbiol.">
        <title>The Global Catalogue of Microorganisms (GCM) 10K type strain sequencing project: providing services to taxonomists for standard genome sequencing and annotation.</title>
        <authorList>
            <consortium name="The Broad Institute Genomics Platform"/>
            <consortium name="The Broad Institute Genome Sequencing Center for Infectious Disease"/>
            <person name="Wu L."/>
            <person name="Ma J."/>
        </authorList>
    </citation>
    <scope>NUCLEOTIDE SEQUENCE [LARGE SCALE GENOMIC DNA]</scope>
    <source>
        <strain evidence="11">TISTR 932</strain>
    </source>
</reference>
<sequence length="829" mass="96285">MKLDLTGTWRMTKRGENQNIPCRIPGTMYSALLHEKLIPHPFYKDNAKLLKKLSYNDYDFTYDFQVTQELLDHDYIVLNCEGIDTIGTIVVNNQIIGNVENMHRTYRFDLKNFLIVGKNTITIKIDSPVLYAERKQKEFFLWGLSDEMVMNGHAHIRKAHSMFGWDWGPQLPDMGIWRPIYIEAYDDSRIKEVYITQVHHEKMVDISIETTFLNTPKSSREMQLETIISLSDEVICEEKRFVENESTNVRLTIHNPRLWWPNEYGEQPLYTVTQKLRHSSGKIFDELTKKIGLREINVVTPLNASNQADFYFVVNGRPLFAKGANYIPEDSLLGERKKETMENIILSCVDAHYNMLRVWGGGYYPDDAFFDLCDQYGILVWQDFMFACTVYRYDGKFRQTITEEVKDNIRRIRHHASLALWCGNNEMEAVLTQWTSPETSENYYQWVQDYHSIFYNLFPDLVNEYDPNTTYWPCSPSSGVALHNPDNAKSGDLHNWKVWHGLAPFSEYQKESQFVSEFGLLSLPNLPTIKKYTSEDQRYFRSSDIDFHIKADGGINKSMNYLLDEFRNPSNFENLVDVLQYTQGFGMKIGIDYWRSHPDSCHGALYWQVNDCWPGSSWSTIDYYGYKKASHYFIKRAFQPLAITQIADLSEEFKVTVINETSKEIHGKLTTTVSTIKNDQSENFLFDCVVKPYTTVSVEVNLDTLLKQYSKCQLAVFSEFEPLIGNQVSSDVTFLSPHRLIDLEKPCFTLDIEESDENYSICIEADSLCKYVKLTLNERSDCFDDNYFDLPIGKQKKIGLSKVHSQLMGIETKEQLLNALSVSSLVDTY</sequence>
<name>A0ABW5TLQ7_9ENTE</name>
<evidence type="ECO:0000259" key="8">
    <source>
        <dbReference type="Pfam" id="PF17753"/>
    </source>
</evidence>
<dbReference type="PANTHER" id="PTHR43730:SF1">
    <property type="entry name" value="BETA-MANNOSIDASE"/>
    <property type="match status" value="1"/>
</dbReference>
<dbReference type="GO" id="GO:0016787">
    <property type="term" value="F:hydrolase activity"/>
    <property type="evidence" value="ECO:0007669"/>
    <property type="project" value="UniProtKB-KW"/>
</dbReference>
<evidence type="ECO:0000313" key="10">
    <source>
        <dbReference type="EMBL" id="MFD2729378.1"/>
    </source>
</evidence>
<proteinExistence type="inferred from homology"/>
<evidence type="ECO:0000313" key="11">
    <source>
        <dbReference type="Proteomes" id="UP001597427"/>
    </source>
</evidence>
<dbReference type="PANTHER" id="PTHR43730">
    <property type="entry name" value="BETA-MANNOSIDASE"/>
    <property type="match status" value="1"/>
</dbReference>
<dbReference type="Pfam" id="PF22666">
    <property type="entry name" value="Glyco_hydro_2_N2"/>
    <property type="match status" value="1"/>
</dbReference>
<evidence type="ECO:0000259" key="9">
    <source>
        <dbReference type="Pfam" id="PF22666"/>
    </source>
</evidence>
<dbReference type="Gene3D" id="2.60.40.10">
    <property type="entry name" value="Immunoglobulins"/>
    <property type="match status" value="2"/>
</dbReference>
<evidence type="ECO:0000256" key="3">
    <source>
        <dbReference type="ARBA" id="ARBA00012754"/>
    </source>
</evidence>
<dbReference type="Proteomes" id="UP001597427">
    <property type="component" value="Unassembled WGS sequence"/>
</dbReference>
<dbReference type="SUPFAM" id="SSF51445">
    <property type="entry name" value="(Trans)glycosidases"/>
    <property type="match status" value="1"/>
</dbReference>
<keyword evidence="6" id="KW-0326">Glycosidase</keyword>
<dbReference type="SUPFAM" id="SSF49785">
    <property type="entry name" value="Galactose-binding domain-like"/>
    <property type="match status" value="1"/>
</dbReference>
<keyword evidence="5" id="KW-0325">Glycoprotein</keyword>
<gene>
    <name evidence="10" type="ORF">ACFSR0_08060</name>
</gene>
<dbReference type="InterPro" id="IPR008979">
    <property type="entry name" value="Galactose-bd-like_sf"/>
</dbReference>
<dbReference type="InterPro" id="IPR017853">
    <property type="entry name" value="GH"/>
</dbReference>
<dbReference type="InterPro" id="IPR041625">
    <property type="entry name" value="Beta-mannosidase_Ig"/>
</dbReference>
<dbReference type="Pfam" id="PF00703">
    <property type="entry name" value="Glyco_hydro_2"/>
    <property type="match status" value="1"/>
</dbReference>
<dbReference type="InterPro" id="IPR036156">
    <property type="entry name" value="Beta-gal/glucu_dom_sf"/>
</dbReference>
<evidence type="ECO:0000256" key="1">
    <source>
        <dbReference type="ARBA" id="ARBA00000829"/>
    </source>
</evidence>